<dbReference type="RefSeq" id="WP_199017697.1">
    <property type="nucleotide sequence ID" value="NZ_JAELUP010000005.1"/>
</dbReference>
<dbReference type="Pfam" id="PF07683">
    <property type="entry name" value="CobW_C"/>
    <property type="match status" value="1"/>
</dbReference>
<dbReference type="PANTHER" id="PTHR13748">
    <property type="entry name" value="COBW-RELATED"/>
    <property type="match status" value="1"/>
</dbReference>
<organism evidence="7 8">
    <name type="scientific">Paenibacillus roseus</name>
    <dbReference type="NCBI Taxonomy" id="2798579"/>
    <lineage>
        <taxon>Bacteria</taxon>
        <taxon>Bacillati</taxon>
        <taxon>Bacillota</taxon>
        <taxon>Bacilli</taxon>
        <taxon>Bacillales</taxon>
        <taxon>Paenibacillaceae</taxon>
        <taxon>Paenibacillus</taxon>
    </lineage>
</organism>
<evidence type="ECO:0000256" key="1">
    <source>
        <dbReference type="ARBA" id="ARBA00022741"/>
    </source>
</evidence>
<comment type="similarity">
    <text evidence="4">Belongs to the SIMIBI class G3E GTPase family. ZNG1 subfamily.</text>
</comment>
<comment type="caution">
    <text evidence="7">The sequence shown here is derived from an EMBL/GenBank/DDBJ whole genome shotgun (WGS) entry which is preliminary data.</text>
</comment>
<evidence type="ECO:0000313" key="7">
    <source>
        <dbReference type="EMBL" id="MBJ6360174.1"/>
    </source>
</evidence>
<dbReference type="EMBL" id="JAELUP010000005">
    <property type="protein sequence ID" value="MBJ6360174.1"/>
    <property type="molecule type" value="Genomic_DNA"/>
</dbReference>
<comment type="catalytic activity">
    <reaction evidence="5">
        <text>GTP + H2O = GDP + phosphate + H(+)</text>
        <dbReference type="Rhea" id="RHEA:19669"/>
        <dbReference type="ChEBI" id="CHEBI:15377"/>
        <dbReference type="ChEBI" id="CHEBI:15378"/>
        <dbReference type="ChEBI" id="CHEBI:37565"/>
        <dbReference type="ChEBI" id="CHEBI:43474"/>
        <dbReference type="ChEBI" id="CHEBI:58189"/>
    </reaction>
    <physiologicalReaction direction="left-to-right" evidence="5">
        <dbReference type="Rhea" id="RHEA:19670"/>
    </physiologicalReaction>
</comment>
<dbReference type="InterPro" id="IPR051316">
    <property type="entry name" value="Zinc-reg_GTPase_activator"/>
</dbReference>
<dbReference type="GO" id="GO:0016787">
    <property type="term" value="F:hydrolase activity"/>
    <property type="evidence" value="ECO:0007669"/>
    <property type="project" value="UniProtKB-KW"/>
</dbReference>
<dbReference type="SMART" id="SM00833">
    <property type="entry name" value="CobW_C"/>
    <property type="match status" value="1"/>
</dbReference>
<keyword evidence="3" id="KW-0143">Chaperone</keyword>
<name>A0A934MP89_9BACL</name>
<dbReference type="SUPFAM" id="SSF52540">
    <property type="entry name" value="P-loop containing nucleoside triphosphate hydrolases"/>
    <property type="match status" value="1"/>
</dbReference>
<dbReference type="AlphaFoldDB" id="A0A934MP89"/>
<keyword evidence="2" id="KW-0378">Hydrolase</keyword>
<keyword evidence="8" id="KW-1185">Reference proteome</keyword>
<evidence type="ECO:0000256" key="4">
    <source>
        <dbReference type="ARBA" id="ARBA00034320"/>
    </source>
</evidence>
<evidence type="ECO:0000259" key="6">
    <source>
        <dbReference type="SMART" id="SM00833"/>
    </source>
</evidence>
<gene>
    <name evidence="7" type="ORF">JFN88_02410</name>
</gene>
<protein>
    <submittedName>
        <fullName evidence="7">GTP-binding protein</fullName>
    </submittedName>
</protein>
<evidence type="ECO:0000256" key="2">
    <source>
        <dbReference type="ARBA" id="ARBA00022801"/>
    </source>
</evidence>
<dbReference type="Proteomes" id="UP000640274">
    <property type="component" value="Unassembled WGS sequence"/>
</dbReference>
<reference evidence="7" key="1">
    <citation type="submission" date="2020-12" db="EMBL/GenBank/DDBJ databases">
        <authorList>
            <person name="Huq M.A."/>
        </authorList>
    </citation>
    <scope>NUCLEOTIDE SEQUENCE</scope>
    <source>
        <strain evidence="7">MAHUQ-46</strain>
    </source>
</reference>
<accession>A0A934MP89</accession>
<feature type="domain" description="CobW C-terminal" evidence="6">
    <location>
        <begin position="267"/>
        <end position="354"/>
    </location>
</feature>
<dbReference type="InterPro" id="IPR011629">
    <property type="entry name" value="CobW-like_C"/>
</dbReference>
<dbReference type="Gene3D" id="3.40.50.300">
    <property type="entry name" value="P-loop containing nucleotide triphosphate hydrolases"/>
    <property type="match status" value="1"/>
</dbReference>
<dbReference type="CDD" id="cd03112">
    <property type="entry name" value="CobW-like"/>
    <property type="match status" value="1"/>
</dbReference>
<proteinExistence type="inferred from homology"/>
<dbReference type="GO" id="GO:0000166">
    <property type="term" value="F:nucleotide binding"/>
    <property type="evidence" value="ECO:0007669"/>
    <property type="project" value="UniProtKB-KW"/>
</dbReference>
<dbReference type="Pfam" id="PF02492">
    <property type="entry name" value="cobW"/>
    <property type="match status" value="1"/>
</dbReference>
<dbReference type="InterPro" id="IPR027417">
    <property type="entry name" value="P-loop_NTPase"/>
</dbReference>
<dbReference type="InterPro" id="IPR003495">
    <property type="entry name" value="CobW/HypB/UreG_nucleotide-bd"/>
</dbReference>
<dbReference type="InterPro" id="IPR036627">
    <property type="entry name" value="CobW-likC_sf"/>
</dbReference>
<evidence type="ECO:0000313" key="8">
    <source>
        <dbReference type="Proteomes" id="UP000640274"/>
    </source>
</evidence>
<sequence length="363" mass="40506">MGVQERNIPVHLITGFLGSGKTTLLTRLIDYYHAVDQKVAVVMNELGDVNLDGTLMNREVPMSEMLGGCICCSIRGDLGMEIQELIATHRPDVILIESTGAANPLEIIDGVTEAALLVHVDLQSIITIVDGPELLERGRNGKGATFRLMKEQIRCATHLIVNKADRLYPEQVVEVQQLVRGWNEKAELFVTVKAVVDAAALTSSPVKEYGREQYDATVSHSHDDNGGNTVTDVHCCADDEHDHAHCGQHDEAAEQQEGHMHHSHSHVMVLTHYFPEPVDGEAFEALLNHLPDDIYRAKGVVTFKETKSRFMFQYAYRESDFLRINPQGQVHDVAVFIGEHFSREQLLEQLHELEKKSAMSGEN</sequence>
<dbReference type="Gene3D" id="3.30.1220.10">
    <property type="entry name" value="CobW-like, C-terminal domain"/>
    <property type="match status" value="1"/>
</dbReference>
<dbReference type="PANTHER" id="PTHR13748:SF62">
    <property type="entry name" value="COBW DOMAIN-CONTAINING PROTEIN"/>
    <property type="match status" value="1"/>
</dbReference>
<keyword evidence="1" id="KW-0547">Nucleotide-binding</keyword>
<evidence type="ECO:0000256" key="3">
    <source>
        <dbReference type="ARBA" id="ARBA00023186"/>
    </source>
</evidence>
<dbReference type="GO" id="GO:0005737">
    <property type="term" value="C:cytoplasm"/>
    <property type="evidence" value="ECO:0007669"/>
    <property type="project" value="TreeGrafter"/>
</dbReference>
<evidence type="ECO:0000256" key="5">
    <source>
        <dbReference type="ARBA" id="ARBA00049117"/>
    </source>
</evidence>
<dbReference type="SUPFAM" id="SSF90002">
    <property type="entry name" value="Hypothetical protein YjiA, C-terminal domain"/>
    <property type="match status" value="1"/>
</dbReference>